<feature type="non-terminal residue" evidence="1">
    <location>
        <position position="1"/>
    </location>
</feature>
<proteinExistence type="predicted"/>
<gene>
    <name evidence="1" type="ORF">CR513_37506</name>
</gene>
<accession>A0A371FTW0</accession>
<dbReference type="STRING" id="157652.A0A371FTW0"/>
<evidence type="ECO:0000313" key="2">
    <source>
        <dbReference type="Proteomes" id="UP000257109"/>
    </source>
</evidence>
<organism evidence="1 2">
    <name type="scientific">Mucuna pruriens</name>
    <name type="common">Velvet bean</name>
    <name type="synonym">Dolichos pruriens</name>
    <dbReference type="NCBI Taxonomy" id="157652"/>
    <lineage>
        <taxon>Eukaryota</taxon>
        <taxon>Viridiplantae</taxon>
        <taxon>Streptophyta</taxon>
        <taxon>Embryophyta</taxon>
        <taxon>Tracheophyta</taxon>
        <taxon>Spermatophyta</taxon>
        <taxon>Magnoliopsida</taxon>
        <taxon>eudicotyledons</taxon>
        <taxon>Gunneridae</taxon>
        <taxon>Pentapetalae</taxon>
        <taxon>rosids</taxon>
        <taxon>fabids</taxon>
        <taxon>Fabales</taxon>
        <taxon>Fabaceae</taxon>
        <taxon>Papilionoideae</taxon>
        <taxon>50 kb inversion clade</taxon>
        <taxon>NPAAA clade</taxon>
        <taxon>indigoferoid/millettioid clade</taxon>
        <taxon>Phaseoleae</taxon>
        <taxon>Mucuna</taxon>
    </lineage>
</organism>
<evidence type="ECO:0000313" key="1">
    <source>
        <dbReference type="EMBL" id="RDX81777.1"/>
    </source>
</evidence>
<comment type="caution">
    <text evidence="1">The sequence shown here is derived from an EMBL/GenBank/DDBJ whole genome shotgun (WGS) entry which is preliminary data.</text>
</comment>
<dbReference type="AlphaFoldDB" id="A0A371FTW0"/>
<dbReference type="EMBL" id="QJKJ01007831">
    <property type="protein sequence ID" value="RDX81777.1"/>
    <property type="molecule type" value="Genomic_DNA"/>
</dbReference>
<sequence length="84" mass="9736">MMCTMEGFLYLCVGDKVQVTNTQDYLHAFFKGPWMVASHYLIIQRWRPTFLENAKSKGSGCLGQVPRLPLELYHDTFLHKVKVT</sequence>
<protein>
    <recommendedName>
        <fullName evidence="3">DUF4283 domain-containing protein</fullName>
    </recommendedName>
</protein>
<dbReference type="Proteomes" id="UP000257109">
    <property type="component" value="Unassembled WGS sequence"/>
</dbReference>
<keyword evidence="2" id="KW-1185">Reference proteome</keyword>
<dbReference type="OrthoDB" id="1429668at2759"/>
<reference evidence="1" key="1">
    <citation type="submission" date="2018-05" db="EMBL/GenBank/DDBJ databases">
        <title>Draft genome of Mucuna pruriens seed.</title>
        <authorList>
            <person name="Nnadi N.E."/>
            <person name="Vos R."/>
            <person name="Hasami M.H."/>
            <person name="Devisetty U.K."/>
            <person name="Aguiy J.C."/>
        </authorList>
    </citation>
    <scope>NUCLEOTIDE SEQUENCE [LARGE SCALE GENOMIC DNA]</scope>
    <source>
        <strain evidence="1">JCA_2017</strain>
    </source>
</reference>
<evidence type="ECO:0008006" key="3">
    <source>
        <dbReference type="Google" id="ProtNLM"/>
    </source>
</evidence>
<name>A0A371FTW0_MUCPR</name>